<feature type="region of interest" description="Disordered" evidence="1">
    <location>
        <begin position="314"/>
        <end position="340"/>
    </location>
</feature>
<dbReference type="EMBL" id="ML213503">
    <property type="protein sequence ID" value="TFK56604.1"/>
    <property type="molecule type" value="Genomic_DNA"/>
</dbReference>
<protein>
    <recommendedName>
        <fullName evidence="2">LYR motif-containing protein Cup1-like N-terminal domain-containing protein</fullName>
    </recommendedName>
</protein>
<dbReference type="Proteomes" id="UP000305948">
    <property type="component" value="Unassembled WGS sequence"/>
</dbReference>
<feature type="compositionally biased region" description="Polar residues" evidence="1">
    <location>
        <begin position="322"/>
        <end position="340"/>
    </location>
</feature>
<proteinExistence type="predicted"/>
<dbReference type="AlphaFoldDB" id="A0A5C3NFT0"/>
<name>A0A5C3NFT0_9AGAM</name>
<accession>A0A5C3NFT0</accession>
<dbReference type="OrthoDB" id="198652at2759"/>
<reference evidence="3 4" key="1">
    <citation type="journal article" date="2019" name="Nat. Ecol. Evol.">
        <title>Megaphylogeny resolves global patterns of mushroom evolution.</title>
        <authorList>
            <person name="Varga T."/>
            <person name="Krizsan K."/>
            <person name="Foldi C."/>
            <person name="Dima B."/>
            <person name="Sanchez-Garcia M."/>
            <person name="Sanchez-Ramirez S."/>
            <person name="Szollosi G.J."/>
            <person name="Szarkandi J.G."/>
            <person name="Papp V."/>
            <person name="Albert L."/>
            <person name="Andreopoulos W."/>
            <person name="Angelini C."/>
            <person name="Antonin V."/>
            <person name="Barry K.W."/>
            <person name="Bougher N.L."/>
            <person name="Buchanan P."/>
            <person name="Buyck B."/>
            <person name="Bense V."/>
            <person name="Catcheside P."/>
            <person name="Chovatia M."/>
            <person name="Cooper J."/>
            <person name="Damon W."/>
            <person name="Desjardin D."/>
            <person name="Finy P."/>
            <person name="Geml J."/>
            <person name="Haridas S."/>
            <person name="Hughes K."/>
            <person name="Justo A."/>
            <person name="Karasinski D."/>
            <person name="Kautmanova I."/>
            <person name="Kiss B."/>
            <person name="Kocsube S."/>
            <person name="Kotiranta H."/>
            <person name="LaButti K.M."/>
            <person name="Lechner B.E."/>
            <person name="Liimatainen K."/>
            <person name="Lipzen A."/>
            <person name="Lukacs Z."/>
            <person name="Mihaltcheva S."/>
            <person name="Morgado L.N."/>
            <person name="Niskanen T."/>
            <person name="Noordeloos M.E."/>
            <person name="Ohm R.A."/>
            <person name="Ortiz-Santana B."/>
            <person name="Ovrebo C."/>
            <person name="Racz N."/>
            <person name="Riley R."/>
            <person name="Savchenko A."/>
            <person name="Shiryaev A."/>
            <person name="Soop K."/>
            <person name="Spirin V."/>
            <person name="Szebenyi C."/>
            <person name="Tomsovsky M."/>
            <person name="Tulloss R.E."/>
            <person name="Uehling J."/>
            <person name="Grigoriev I.V."/>
            <person name="Vagvolgyi C."/>
            <person name="Papp T."/>
            <person name="Martin F.M."/>
            <person name="Miettinen O."/>
            <person name="Hibbett D.S."/>
            <person name="Nagy L.G."/>
        </authorList>
    </citation>
    <scope>NUCLEOTIDE SEQUENCE [LARGE SCALE GENOMIC DNA]</scope>
    <source>
        <strain evidence="3 4">OMC1185</strain>
    </source>
</reference>
<organism evidence="3 4">
    <name type="scientific">Heliocybe sulcata</name>
    <dbReference type="NCBI Taxonomy" id="5364"/>
    <lineage>
        <taxon>Eukaryota</taxon>
        <taxon>Fungi</taxon>
        <taxon>Dikarya</taxon>
        <taxon>Basidiomycota</taxon>
        <taxon>Agaricomycotina</taxon>
        <taxon>Agaricomycetes</taxon>
        <taxon>Gloeophyllales</taxon>
        <taxon>Gloeophyllaceae</taxon>
        <taxon>Heliocybe</taxon>
    </lineage>
</organism>
<gene>
    <name evidence="3" type="ORF">OE88DRAFT_1649984</name>
</gene>
<evidence type="ECO:0000256" key="1">
    <source>
        <dbReference type="SAM" id="MobiDB-lite"/>
    </source>
</evidence>
<evidence type="ECO:0000313" key="4">
    <source>
        <dbReference type="Proteomes" id="UP000305948"/>
    </source>
</evidence>
<evidence type="ECO:0000313" key="3">
    <source>
        <dbReference type="EMBL" id="TFK56604.1"/>
    </source>
</evidence>
<dbReference type="Pfam" id="PF20263">
    <property type="entry name" value="LYRM2-like"/>
    <property type="match status" value="1"/>
</dbReference>
<keyword evidence="4" id="KW-1185">Reference proteome</keyword>
<feature type="domain" description="LYR motif-containing protein Cup1-like N-terminal" evidence="2">
    <location>
        <begin position="6"/>
        <end position="91"/>
    </location>
</feature>
<dbReference type="InterPro" id="IPR046896">
    <property type="entry name" value="Cup1-like_N"/>
</dbReference>
<sequence length="340" mass="37778">MTISSLYRAYLREARRLPHEYLRLFFRLKARDDVEAVSSTRRQKDLRQRKEKRVLKEVRKLKAASSGDRTAFLHVLDLAYGRKGKLKWELLHPLLENSGGPVPDPIIAGVDKSRPPSYSPQIAALLTSQYARAVKALAPKNLVTPPVLPAQADPSSEEARLLGPFSKRREVNIRHRYFKEQTDRIYPPLQVVVHERGKDTGSSSHDTLKQAGIRGTAMQDAGIFEEVLDLAGSGHEPPPAGAFNSSLPTRFIRRRYRELLGKLPILTYNHAPASRGSGRYEVSLAPRALISSVPRTAKGIPSVDADDLAWLESSSNEKDAAKSNSGEHAAQQKQDNVAKS</sequence>
<evidence type="ECO:0000259" key="2">
    <source>
        <dbReference type="Pfam" id="PF20263"/>
    </source>
</evidence>